<evidence type="ECO:0000313" key="2">
    <source>
        <dbReference type="EMBL" id="MFC7014662.1"/>
    </source>
</evidence>
<comment type="caution">
    <text evidence="2">The sequence shown here is derived from an EMBL/GenBank/DDBJ whole genome shotgun (WGS) entry which is preliminary data.</text>
</comment>
<evidence type="ECO:0000313" key="3">
    <source>
        <dbReference type="Proteomes" id="UP001596409"/>
    </source>
</evidence>
<gene>
    <name evidence="2" type="ORF">ACFQMH_23710</name>
</gene>
<organism evidence="2 3">
    <name type="scientific">Streptomyces viridiviolaceus</name>
    <dbReference type="NCBI Taxonomy" id="68282"/>
    <lineage>
        <taxon>Bacteria</taxon>
        <taxon>Bacillati</taxon>
        <taxon>Actinomycetota</taxon>
        <taxon>Actinomycetes</taxon>
        <taxon>Kitasatosporales</taxon>
        <taxon>Streptomycetaceae</taxon>
        <taxon>Streptomyces</taxon>
    </lineage>
</organism>
<proteinExistence type="predicted"/>
<keyword evidence="3" id="KW-1185">Reference proteome</keyword>
<dbReference type="Proteomes" id="UP001596409">
    <property type="component" value="Unassembled WGS sequence"/>
</dbReference>
<name>A0ABW2E7I2_9ACTN</name>
<feature type="region of interest" description="Disordered" evidence="1">
    <location>
        <begin position="36"/>
        <end position="61"/>
    </location>
</feature>
<accession>A0ABW2E7I2</accession>
<evidence type="ECO:0000256" key="1">
    <source>
        <dbReference type="SAM" id="MobiDB-lite"/>
    </source>
</evidence>
<dbReference type="EMBL" id="JBHSYM010000052">
    <property type="protein sequence ID" value="MFC7014662.1"/>
    <property type="molecule type" value="Genomic_DNA"/>
</dbReference>
<sequence>MSEETVPQQGGAAGPKGLLQRMEELMAALDTDLSALDADLRPGDSGRPAAEDVRQGPEARA</sequence>
<protein>
    <submittedName>
        <fullName evidence="2">Uncharacterized protein</fullName>
    </submittedName>
</protein>
<reference evidence="3" key="1">
    <citation type="journal article" date="2019" name="Int. J. Syst. Evol. Microbiol.">
        <title>The Global Catalogue of Microorganisms (GCM) 10K type strain sequencing project: providing services to taxonomists for standard genome sequencing and annotation.</title>
        <authorList>
            <consortium name="The Broad Institute Genomics Platform"/>
            <consortium name="The Broad Institute Genome Sequencing Center for Infectious Disease"/>
            <person name="Wu L."/>
            <person name="Ma J."/>
        </authorList>
    </citation>
    <scope>NUCLEOTIDE SEQUENCE [LARGE SCALE GENOMIC DNA]</scope>
    <source>
        <strain evidence="3">JCM 4855</strain>
    </source>
</reference>
<dbReference type="RefSeq" id="WP_189868870.1">
    <property type="nucleotide sequence ID" value="NZ_BMWA01000002.1"/>
</dbReference>
<feature type="compositionally biased region" description="Basic and acidic residues" evidence="1">
    <location>
        <begin position="38"/>
        <end position="61"/>
    </location>
</feature>